<proteinExistence type="predicted"/>
<dbReference type="InterPro" id="IPR000415">
    <property type="entry name" value="Nitroreductase-like"/>
</dbReference>
<dbReference type="EMBL" id="BAAAEU010000006">
    <property type="protein sequence ID" value="GAA0712264.1"/>
    <property type="molecule type" value="Genomic_DNA"/>
</dbReference>
<dbReference type="PANTHER" id="PTHR43745">
    <property type="entry name" value="NITROREDUCTASE MJ1384-RELATED"/>
    <property type="match status" value="1"/>
</dbReference>
<dbReference type="SUPFAM" id="SSF55469">
    <property type="entry name" value="FMN-dependent nitroreductase-like"/>
    <property type="match status" value="1"/>
</dbReference>
<gene>
    <name evidence="2" type="ORF">GCM10009105_14710</name>
</gene>
<dbReference type="NCBIfam" id="TIGR03605">
    <property type="entry name" value="antibiot_sagB"/>
    <property type="match status" value="1"/>
</dbReference>
<protein>
    <submittedName>
        <fullName evidence="2">Peptide maturation dehydrogenase</fullName>
    </submittedName>
</protein>
<name>A0ABN1IFT3_9GAMM</name>
<dbReference type="NCBIfam" id="TIGR04511">
    <property type="entry name" value="SagB_rel_DH_2"/>
    <property type="match status" value="1"/>
</dbReference>
<dbReference type="InterPro" id="IPR030965">
    <property type="entry name" value="SagB-rel_DH_2"/>
</dbReference>
<dbReference type="Pfam" id="PF00881">
    <property type="entry name" value="Nitroreductase"/>
    <property type="match status" value="1"/>
</dbReference>
<evidence type="ECO:0000259" key="1">
    <source>
        <dbReference type="Pfam" id="PF00881"/>
    </source>
</evidence>
<evidence type="ECO:0000313" key="2">
    <source>
        <dbReference type="EMBL" id="GAA0712264.1"/>
    </source>
</evidence>
<dbReference type="InterPro" id="IPR020051">
    <property type="entry name" value="SagB-type_dehydrogenase"/>
</dbReference>
<dbReference type="Gene3D" id="3.40.109.10">
    <property type="entry name" value="NADH Oxidase"/>
    <property type="match status" value="1"/>
</dbReference>
<reference evidence="2 3" key="1">
    <citation type="journal article" date="2019" name="Int. J. Syst. Evol. Microbiol.">
        <title>The Global Catalogue of Microorganisms (GCM) 10K type strain sequencing project: providing services to taxonomists for standard genome sequencing and annotation.</title>
        <authorList>
            <consortium name="The Broad Institute Genomics Platform"/>
            <consortium name="The Broad Institute Genome Sequencing Center for Infectious Disease"/>
            <person name="Wu L."/>
            <person name="Ma J."/>
        </authorList>
    </citation>
    <scope>NUCLEOTIDE SEQUENCE [LARGE SCALE GENOMIC DNA]</scope>
    <source>
        <strain evidence="2 3">JCM 15421</strain>
    </source>
</reference>
<dbReference type="RefSeq" id="WP_343788821.1">
    <property type="nucleotide sequence ID" value="NZ_BAAAEU010000006.1"/>
</dbReference>
<dbReference type="CDD" id="cd02142">
    <property type="entry name" value="McbC_SagB-like_oxidoreductase"/>
    <property type="match status" value="1"/>
</dbReference>
<organism evidence="2 3">
    <name type="scientific">Dokdonella soli</name>
    <dbReference type="NCBI Taxonomy" id="529810"/>
    <lineage>
        <taxon>Bacteria</taxon>
        <taxon>Pseudomonadati</taxon>
        <taxon>Pseudomonadota</taxon>
        <taxon>Gammaproteobacteria</taxon>
        <taxon>Lysobacterales</taxon>
        <taxon>Rhodanobacteraceae</taxon>
        <taxon>Dokdonella</taxon>
    </lineage>
</organism>
<accession>A0ABN1IFT3</accession>
<keyword evidence="3" id="KW-1185">Reference proteome</keyword>
<dbReference type="InterPro" id="IPR052544">
    <property type="entry name" value="Bacteriocin_Proc_Enz"/>
</dbReference>
<dbReference type="InterPro" id="IPR029479">
    <property type="entry name" value="Nitroreductase"/>
</dbReference>
<evidence type="ECO:0000313" key="3">
    <source>
        <dbReference type="Proteomes" id="UP001501523"/>
    </source>
</evidence>
<sequence>MRLRRCAILMIEPVERLEFDLSLLSGGGSGLRTVVDWVAIAPHLGKDVVLSTAEVALLGALSPSRWTDREELTAAHPCEVLDALFDKHLLVSESTAAGARDQALRDTNWRTASAVMHYASRWRGVDTEAVEQQFAETAEGSLLDRLGAAPPVVRERVPASERQRLPAVESTPLDALLDRRVTCRNFDASRNLTAAQFSSVLYRAFGARAVNDYAPGVQLLKKGVPSAGGLHATEAYLLVQRVDGVTPGLYHYHPVDHALEPIRMLTADEAAATARRFVAAQAYFVDAHVIVLPTSRFLRNFWKYRNHAKAYRALILDVGHLSQTMYLAATELGLAAFITAAINEVDIEQAFGLDPLEEGPLAVCGFGLRGHDRSEVEFDPLNTVWPAA</sequence>
<dbReference type="Proteomes" id="UP001501523">
    <property type="component" value="Unassembled WGS sequence"/>
</dbReference>
<feature type="domain" description="Nitroreductase" evidence="1">
    <location>
        <begin position="179"/>
        <end position="367"/>
    </location>
</feature>
<dbReference type="PANTHER" id="PTHR43745:SF2">
    <property type="entry name" value="NITROREDUCTASE MJ1384-RELATED"/>
    <property type="match status" value="1"/>
</dbReference>
<comment type="caution">
    <text evidence="2">The sequence shown here is derived from an EMBL/GenBank/DDBJ whole genome shotgun (WGS) entry which is preliminary data.</text>
</comment>